<dbReference type="Proteomes" id="UP000294958">
    <property type="component" value="Unassembled WGS sequence"/>
</dbReference>
<dbReference type="InterPro" id="IPR003439">
    <property type="entry name" value="ABC_transporter-like_ATP-bd"/>
</dbReference>
<dbReference type="GO" id="GO:0005524">
    <property type="term" value="F:ATP binding"/>
    <property type="evidence" value="ECO:0007669"/>
    <property type="project" value="UniProtKB-KW"/>
</dbReference>
<evidence type="ECO:0000256" key="3">
    <source>
        <dbReference type="ARBA" id="ARBA00022448"/>
    </source>
</evidence>
<evidence type="ECO:0000313" key="12">
    <source>
        <dbReference type="Proteomes" id="UP000294958"/>
    </source>
</evidence>
<dbReference type="Gene3D" id="3.40.50.300">
    <property type="entry name" value="P-loop containing nucleotide triphosphate hydrolases"/>
    <property type="match status" value="1"/>
</dbReference>
<evidence type="ECO:0000256" key="1">
    <source>
        <dbReference type="ARBA" id="ARBA00004417"/>
    </source>
</evidence>
<dbReference type="eggNOG" id="COG0444">
    <property type="taxonomic scope" value="Bacteria"/>
</dbReference>
<protein>
    <submittedName>
        <fullName evidence="9">ABC transporter ATP-binding protein</fullName>
    </submittedName>
    <submittedName>
        <fullName evidence="10">Peptide/nickel transport system ATP-binding protein</fullName>
    </submittedName>
</protein>
<evidence type="ECO:0000313" key="11">
    <source>
        <dbReference type="Proteomes" id="UP000019849"/>
    </source>
</evidence>
<keyword evidence="3" id="KW-0813">Transport</keyword>
<dbReference type="InterPro" id="IPR017871">
    <property type="entry name" value="ABC_transporter-like_CS"/>
</dbReference>
<keyword evidence="7" id="KW-0472">Membrane</keyword>
<evidence type="ECO:0000256" key="2">
    <source>
        <dbReference type="ARBA" id="ARBA00005417"/>
    </source>
</evidence>
<comment type="caution">
    <text evidence="9">The sequence shown here is derived from an EMBL/GenBank/DDBJ whole genome shotgun (WGS) entry which is preliminary data.</text>
</comment>
<proteinExistence type="inferred from homology"/>
<keyword evidence="6 9" id="KW-0067">ATP-binding</keyword>
<evidence type="ECO:0000313" key="10">
    <source>
        <dbReference type="EMBL" id="TDR35965.1"/>
    </source>
</evidence>
<dbReference type="PROSITE" id="PS50893">
    <property type="entry name" value="ABC_TRANSPORTER_2"/>
    <property type="match status" value="1"/>
</dbReference>
<dbReference type="EMBL" id="SNZF01000007">
    <property type="protein sequence ID" value="TDR35965.1"/>
    <property type="molecule type" value="Genomic_DNA"/>
</dbReference>
<dbReference type="SMART" id="SM00382">
    <property type="entry name" value="AAA"/>
    <property type="match status" value="1"/>
</dbReference>
<dbReference type="InterPro" id="IPR003593">
    <property type="entry name" value="AAA+_ATPase"/>
</dbReference>
<dbReference type="Proteomes" id="UP000019849">
    <property type="component" value="Unassembled WGS sequence"/>
</dbReference>
<dbReference type="InterPro" id="IPR027417">
    <property type="entry name" value="P-loop_NTPase"/>
</dbReference>
<dbReference type="PANTHER" id="PTHR43297">
    <property type="entry name" value="OLIGOPEPTIDE TRANSPORT ATP-BINDING PROTEIN APPD"/>
    <property type="match status" value="1"/>
</dbReference>
<organism evidence="9 11">
    <name type="scientific">Aquamicrobium defluvii</name>
    <dbReference type="NCBI Taxonomy" id="69279"/>
    <lineage>
        <taxon>Bacteria</taxon>
        <taxon>Pseudomonadati</taxon>
        <taxon>Pseudomonadota</taxon>
        <taxon>Alphaproteobacteria</taxon>
        <taxon>Hyphomicrobiales</taxon>
        <taxon>Phyllobacteriaceae</taxon>
        <taxon>Aquamicrobium</taxon>
    </lineage>
</organism>
<reference evidence="9 11" key="1">
    <citation type="submission" date="2014-02" db="EMBL/GenBank/DDBJ databases">
        <title>Aquamicrobium defluvii Genome sequencing.</title>
        <authorList>
            <person name="Wang X."/>
        </authorList>
    </citation>
    <scope>NUCLEOTIDE SEQUENCE [LARGE SCALE GENOMIC DNA]</scope>
    <source>
        <strain evidence="9 11">W13Z1</strain>
    </source>
</reference>
<dbReference type="PROSITE" id="PS00211">
    <property type="entry name" value="ABC_TRANSPORTER_1"/>
    <property type="match status" value="1"/>
</dbReference>
<dbReference type="EMBL" id="JENY01000015">
    <property type="protein sequence ID" value="EXL06729.1"/>
    <property type="molecule type" value="Genomic_DNA"/>
</dbReference>
<comment type="similarity">
    <text evidence="2">Belongs to the ABC transporter superfamily.</text>
</comment>
<gene>
    <name evidence="9" type="ORF">BG36_05110</name>
    <name evidence="10" type="ORF">DES43_107133</name>
</gene>
<dbReference type="InterPro" id="IPR050388">
    <property type="entry name" value="ABC_Ni/Peptide_Import"/>
</dbReference>
<evidence type="ECO:0000256" key="5">
    <source>
        <dbReference type="ARBA" id="ARBA00022741"/>
    </source>
</evidence>
<evidence type="ECO:0000256" key="4">
    <source>
        <dbReference type="ARBA" id="ARBA00022475"/>
    </source>
</evidence>
<dbReference type="GO" id="GO:0005886">
    <property type="term" value="C:plasma membrane"/>
    <property type="evidence" value="ECO:0007669"/>
    <property type="project" value="UniProtKB-SubCell"/>
</dbReference>
<evidence type="ECO:0000259" key="8">
    <source>
        <dbReference type="PROSITE" id="PS50893"/>
    </source>
</evidence>
<dbReference type="PATRIC" id="fig|69279.3.peg.2412"/>
<evidence type="ECO:0000256" key="6">
    <source>
        <dbReference type="ARBA" id="ARBA00022840"/>
    </source>
</evidence>
<comment type="subcellular location">
    <subcellularLocation>
        <location evidence="1">Cell inner membrane</location>
        <topology evidence="1">Peripheral membrane protein</topology>
    </subcellularLocation>
</comment>
<evidence type="ECO:0000313" key="9">
    <source>
        <dbReference type="EMBL" id="EXL06729.1"/>
    </source>
</evidence>
<dbReference type="Pfam" id="PF00005">
    <property type="entry name" value="ABC_tran"/>
    <property type="match status" value="1"/>
</dbReference>
<dbReference type="CDD" id="cd03257">
    <property type="entry name" value="ABC_NikE_OppD_transporters"/>
    <property type="match status" value="1"/>
</dbReference>
<keyword evidence="12" id="KW-1185">Reference proteome</keyword>
<dbReference type="PANTHER" id="PTHR43297:SF2">
    <property type="entry name" value="DIPEPTIDE TRANSPORT ATP-BINDING PROTEIN DPPD"/>
    <property type="match status" value="1"/>
</dbReference>
<accession>A0A011T551</accession>
<reference evidence="10 12" key="2">
    <citation type="submission" date="2019-03" db="EMBL/GenBank/DDBJ databases">
        <title>Genomic Encyclopedia of Type Strains, Phase IV (KMG-IV): sequencing the most valuable type-strain genomes for metagenomic binning, comparative biology and taxonomic classification.</title>
        <authorList>
            <person name="Goeker M."/>
        </authorList>
    </citation>
    <scope>NUCLEOTIDE SEQUENCE [LARGE SCALE GENOMIC DNA]</scope>
    <source>
        <strain evidence="10 12">DSM 11603</strain>
    </source>
</reference>
<feature type="domain" description="ABC transporter" evidence="8">
    <location>
        <begin position="8"/>
        <end position="247"/>
    </location>
</feature>
<dbReference type="AlphaFoldDB" id="A0A011T551"/>
<dbReference type="STRING" id="69279.BG36_05110"/>
<dbReference type="HOGENOM" id="CLU_000604_1_23_5"/>
<evidence type="ECO:0000256" key="7">
    <source>
        <dbReference type="ARBA" id="ARBA00023136"/>
    </source>
</evidence>
<sequence length="264" mass="27497">MSGVLTSLRGLTVTYGSGEAAHMALQGLDLDILKGERLAVIGESGSGKSTLALALGGLLPPEARIDGRIDWPGFAAPPRAGRDIGFVFQDAGASLNPVIPVGRQIAEVARLHLGLSRPEARDRARALLARVRIPDPDSALAAYPHQLSGGQRQRVAIAAAIAGEPSLLIADEATSALDTIVQAEIVALLDELVHAEGMTLIFITHDIALASGFADRIAVLHDARLVEARPAAELLGAPGQAYTARLLASHIGLDTPPLIAEEQP</sequence>
<name>A0A011T551_9HYPH</name>
<dbReference type="GO" id="GO:0016887">
    <property type="term" value="F:ATP hydrolysis activity"/>
    <property type="evidence" value="ECO:0007669"/>
    <property type="project" value="InterPro"/>
</dbReference>
<dbReference type="RefSeq" id="WP_035026899.1">
    <property type="nucleotide sequence ID" value="NZ_KK073888.1"/>
</dbReference>
<dbReference type="OrthoDB" id="9815712at2"/>
<keyword evidence="4" id="KW-1003">Cell membrane</keyword>
<keyword evidence="5" id="KW-0547">Nucleotide-binding</keyword>
<dbReference type="SUPFAM" id="SSF52540">
    <property type="entry name" value="P-loop containing nucleoside triphosphate hydrolases"/>
    <property type="match status" value="1"/>
</dbReference>